<comment type="caution">
    <text evidence="1">The sequence shown here is derived from an EMBL/GenBank/DDBJ whole genome shotgun (WGS) entry which is preliminary data.</text>
</comment>
<dbReference type="Proteomes" id="UP000035017">
    <property type="component" value="Unassembled WGS sequence"/>
</dbReference>
<dbReference type="EMBL" id="JXQV01000022">
    <property type="protein sequence ID" value="KIQ00001.1"/>
    <property type="molecule type" value="Genomic_DNA"/>
</dbReference>
<name>A0A0D0KKM3_AGRTU</name>
<evidence type="ECO:0000313" key="2">
    <source>
        <dbReference type="Proteomes" id="UP000035017"/>
    </source>
</evidence>
<protein>
    <submittedName>
        <fullName evidence="1">Uncharacterized protein</fullName>
    </submittedName>
</protein>
<evidence type="ECO:0000313" key="1">
    <source>
        <dbReference type="EMBL" id="KIQ00001.1"/>
    </source>
</evidence>
<reference evidence="1 2" key="1">
    <citation type="submission" date="2014-12" db="EMBL/GenBank/DDBJ databases">
        <title>16Stimator: statistical estimation of ribosomal gene copy numbers from draft genome assemblies.</title>
        <authorList>
            <person name="Perisin M.A."/>
            <person name="Vetter M."/>
            <person name="Gilbert J.A."/>
            <person name="Bergelson J."/>
        </authorList>
    </citation>
    <scope>NUCLEOTIDE SEQUENCE [LARGE SCALE GENOMIC DNA]</scope>
    <source>
        <strain evidence="1 2">MEJ076</strain>
    </source>
</reference>
<sequence>PLQFSFICQFPSILTVFSRFLHLLELIHIKSYTAAGWPKIKLSVNNIFFHAKSLRKYIFIHAVKRIQLLYIFVACFPGETTFLLEDTNSRSRTQRAHAVTIFAHQA</sequence>
<feature type="non-terminal residue" evidence="1">
    <location>
        <position position="1"/>
    </location>
</feature>
<gene>
    <name evidence="1" type="ORF">RU07_17595</name>
</gene>
<organism evidence="1 2">
    <name type="scientific">Agrobacterium tumefaciens</name>
    <dbReference type="NCBI Taxonomy" id="358"/>
    <lineage>
        <taxon>Bacteria</taxon>
        <taxon>Pseudomonadati</taxon>
        <taxon>Pseudomonadota</taxon>
        <taxon>Alphaproteobacteria</taxon>
        <taxon>Hyphomicrobiales</taxon>
        <taxon>Rhizobiaceae</taxon>
        <taxon>Rhizobium/Agrobacterium group</taxon>
        <taxon>Agrobacterium</taxon>
        <taxon>Agrobacterium tumefaciens complex</taxon>
    </lineage>
</organism>
<dbReference type="AlphaFoldDB" id="A0A0D0KKM3"/>
<accession>A0A0D0KKM3</accession>
<proteinExistence type="predicted"/>